<feature type="region of interest" description="Disordered" evidence="1">
    <location>
        <begin position="1"/>
        <end position="35"/>
    </location>
</feature>
<protein>
    <submittedName>
        <fullName evidence="2">Uncharacterized protein</fullName>
    </submittedName>
</protein>
<keyword evidence="3" id="KW-1185">Reference proteome</keyword>
<evidence type="ECO:0000313" key="2">
    <source>
        <dbReference type="EMBL" id="MBB4957528.1"/>
    </source>
</evidence>
<accession>A0A7W7WNU1</accession>
<gene>
    <name evidence="2" type="ORF">FHR38_001261</name>
</gene>
<feature type="region of interest" description="Disordered" evidence="1">
    <location>
        <begin position="178"/>
        <end position="222"/>
    </location>
</feature>
<feature type="compositionally biased region" description="Low complexity" evidence="1">
    <location>
        <begin position="153"/>
        <end position="166"/>
    </location>
</feature>
<evidence type="ECO:0000256" key="1">
    <source>
        <dbReference type="SAM" id="MobiDB-lite"/>
    </source>
</evidence>
<dbReference type="AlphaFoldDB" id="A0A7W7WNU1"/>
<sequence>MPAVGWSTGLNRWPAPAGPRPGAGQERSTGSTAARRAVAVPGRAAAGSLKQPVVGAVEAAKSAEPRVMGATVAAGQPMVGAAGQPAAEAAESATGKQAGPAGLRTADLAWPSVAATRSAVLGVRVPAVALGAMPGAVRRTRPGPAGAGRAGTGHEPAGAEPAGAGGAAVASQSAVALATADQAEGGPAADQAEGDRAEADQAEGDRAEADQAGPGAGAGADQVAADVGAGPAWANPAGAVRVAAARDAAVRVGEGPGRVAGSRCCSCPTWTIMRSCS</sequence>
<reference evidence="2 3" key="1">
    <citation type="submission" date="2020-08" db="EMBL/GenBank/DDBJ databases">
        <title>Sequencing the genomes of 1000 actinobacteria strains.</title>
        <authorList>
            <person name="Klenk H.-P."/>
        </authorList>
    </citation>
    <scope>NUCLEOTIDE SEQUENCE [LARGE SCALE GENOMIC DNA]</scope>
    <source>
        <strain evidence="2 3">DSM 45886</strain>
    </source>
</reference>
<feature type="compositionally biased region" description="Basic and acidic residues" evidence="1">
    <location>
        <begin position="193"/>
        <end position="209"/>
    </location>
</feature>
<evidence type="ECO:0000313" key="3">
    <source>
        <dbReference type="Proteomes" id="UP000578819"/>
    </source>
</evidence>
<dbReference type="EMBL" id="JACHJW010000001">
    <property type="protein sequence ID" value="MBB4957528.1"/>
    <property type="molecule type" value="Genomic_DNA"/>
</dbReference>
<dbReference type="Proteomes" id="UP000578819">
    <property type="component" value="Unassembled WGS sequence"/>
</dbReference>
<feature type="region of interest" description="Disordered" evidence="1">
    <location>
        <begin position="136"/>
        <end position="166"/>
    </location>
</feature>
<name>A0A7W7WNU1_9ACTN</name>
<proteinExistence type="predicted"/>
<comment type="caution">
    <text evidence="2">The sequence shown here is derived from an EMBL/GenBank/DDBJ whole genome shotgun (WGS) entry which is preliminary data.</text>
</comment>
<organism evidence="2 3">
    <name type="scientific">Micromonospora polyrhachis</name>
    <dbReference type="NCBI Taxonomy" id="1282883"/>
    <lineage>
        <taxon>Bacteria</taxon>
        <taxon>Bacillati</taxon>
        <taxon>Actinomycetota</taxon>
        <taxon>Actinomycetes</taxon>
        <taxon>Micromonosporales</taxon>
        <taxon>Micromonosporaceae</taxon>
        <taxon>Micromonospora</taxon>
    </lineage>
</organism>